<dbReference type="Gene3D" id="2.170.220.10">
    <property type="match status" value="1"/>
</dbReference>
<dbReference type="InterPro" id="IPR033911">
    <property type="entry name" value="MetRS_core"/>
</dbReference>
<dbReference type="SUPFAM" id="SSF50249">
    <property type="entry name" value="Nucleic acid-binding proteins"/>
    <property type="match status" value="1"/>
</dbReference>
<evidence type="ECO:0000256" key="6">
    <source>
        <dbReference type="ARBA" id="ARBA00022598"/>
    </source>
</evidence>
<evidence type="ECO:0000256" key="1">
    <source>
        <dbReference type="ARBA" id="ARBA00004496"/>
    </source>
</evidence>
<dbReference type="Proteomes" id="UP001558652">
    <property type="component" value="Unassembled WGS sequence"/>
</dbReference>
<proteinExistence type="inferred from homology"/>
<organism evidence="19 20">
    <name type="scientific">Ranatra chinensis</name>
    <dbReference type="NCBI Taxonomy" id="642074"/>
    <lineage>
        <taxon>Eukaryota</taxon>
        <taxon>Metazoa</taxon>
        <taxon>Ecdysozoa</taxon>
        <taxon>Arthropoda</taxon>
        <taxon>Hexapoda</taxon>
        <taxon>Insecta</taxon>
        <taxon>Pterygota</taxon>
        <taxon>Neoptera</taxon>
        <taxon>Paraneoptera</taxon>
        <taxon>Hemiptera</taxon>
        <taxon>Heteroptera</taxon>
        <taxon>Panheteroptera</taxon>
        <taxon>Nepomorpha</taxon>
        <taxon>Nepidae</taxon>
        <taxon>Ranatrinae</taxon>
        <taxon>Ranatra</taxon>
    </lineage>
</organism>
<evidence type="ECO:0000256" key="12">
    <source>
        <dbReference type="ARBA" id="ARBA00026124"/>
    </source>
</evidence>
<feature type="domain" description="TRNA-binding" evidence="18">
    <location>
        <begin position="544"/>
        <end position="644"/>
    </location>
</feature>
<evidence type="ECO:0000256" key="2">
    <source>
        <dbReference type="ARBA" id="ARBA00011738"/>
    </source>
</evidence>
<comment type="similarity">
    <text evidence="17">Belongs to the class-I aminoacyl-tRNA synthetase family.</text>
</comment>
<dbReference type="CDD" id="cd02800">
    <property type="entry name" value="tRNA_bind_EcMetRS_like"/>
    <property type="match status" value="1"/>
</dbReference>
<dbReference type="CDD" id="cd07957">
    <property type="entry name" value="Anticodon_Ia_Met"/>
    <property type="match status" value="1"/>
</dbReference>
<dbReference type="CDD" id="cd00814">
    <property type="entry name" value="MetRS_core"/>
    <property type="match status" value="1"/>
</dbReference>
<evidence type="ECO:0000313" key="20">
    <source>
        <dbReference type="Proteomes" id="UP001558652"/>
    </source>
</evidence>
<dbReference type="NCBIfam" id="NF008900">
    <property type="entry name" value="PRK12267.1"/>
    <property type="match status" value="1"/>
</dbReference>
<dbReference type="Gene3D" id="3.40.50.620">
    <property type="entry name" value="HUPs"/>
    <property type="match status" value="1"/>
</dbReference>
<keyword evidence="4" id="KW-0963">Cytoplasm</keyword>
<keyword evidence="7 17" id="KW-0547">Nucleotide-binding</keyword>
<dbReference type="InterPro" id="IPR014758">
    <property type="entry name" value="Met-tRNA_synth"/>
</dbReference>
<evidence type="ECO:0000256" key="13">
    <source>
        <dbReference type="ARBA" id="ARBA00030331"/>
    </source>
</evidence>
<dbReference type="Pfam" id="PF09334">
    <property type="entry name" value="tRNA-synt_1g"/>
    <property type="match status" value="2"/>
</dbReference>
<dbReference type="PANTHER" id="PTHR43326:SF1">
    <property type="entry name" value="METHIONINE--TRNA LIGASE, MITOCHONDRIAL"/>
    <property type="match status" value="1"/>
</dbReference>
<dbReference type="GO" id="GO:0006412">
    <property type="term" value="P:translation"/>
    <property type="evidence" value="ECO:0007669"/>
    <property type="project" value="UniProtKB-KW"/>
</dbReference>
<evidence type="ECO:0000256" key="15">
    <source>
        <dbReference type="ARBA" id="ARBA00047364"/>
    </source>
</evidence>
<dbReference type="InterPro" id="IPR041872">
    <property type="entry name" value="Anticodon_Met"/>
</dbReference>
<evidence type="ECO:0000256" key="9">
    <source>
        <dbReference type="ARBA" id="ARBA00022884"/>
    </source>
</evidence>
<comment type="caution">
    <text evidence="19">The sequence shown here is derived from an EMBL/GenBank/DDBJ whole genome shotgun (WGS) entry which is preliminary data.</text>
</comment>
<evidence type="ECO:0000256" key="14">
    <source>
        <dbReference type="ARBA" id="ARBA00030904"/>
    </source>
</evidence>
<comment type="subcellular location">
    <subcellularLocation>
        <location evidence="1">Cytoplasm</location>
    </subcellularLocation>
</comment>
<dbReference type="EC" id="6.1.1.10" evidence="3"/>
<gene>
    <name evidence="19" type="ORF">AAG570_014043</name>
</gene>
<evidence type="ECO:0000259" key="18">
    <source>
        <dbReference type="PROSITE" id="PS50886"/>
    </source>
</evidence>
<dbReference type="GO" id="GO:0005737">
    <property type="term" value="C:cytoplasm"/>
    <property type="evidence" value="ECO:0007669"/>
    <property type="project" value="UniProtKB-SubCell"/>
</dbReference>
<keyword evidence="9 16" id="KW-0694">RNA-binding</keyword>
<keyword evidence="11 17" id="KW-0030">Aminoacyl-tRNA synthetase</keyword>
<dbReference type="InterPro" id="IPR023457">
    <property type="entry name" value="Met-tRNA_synth_2"/>
</dbReference>
<dbReference type="InterPro" id="IPR004495">
    <property type="entry name" value="Met-tRNA-synth_bsu_C"/>
</dbReference>
<evidence type="ECO:0000256" key="16">
    <source>
        <dbReference type="PROSITE-ProRule" id="PRU00209"/>
    </source>
</evidence>
<dbReference type="Gene3D" id="1.10.730.10">
    <property type="entry name" value="Isoleucyl-tRNA Synthetase, Domain 1"/>
    <property type="match status" value="1"/>
</dbReference>
<comment type="catalytic activity">
    <reaction evidence="15">
        <text>tRNA(Met) + L-methionine + ATP = L-methionyl-tRNA(Met) + AMP + diphosphate</text>
        <dbReference type="Rhea" id="RHEA:13481"/>
        <dbReference type="Rhea" id="RHEA-COMP:9667"/>
        <dbReference type="Rhea" id="RHEA-COMP:9698"/>
        <dbReference type="ChEBI" id="CHEBI:30616"/>
        <dbReference type="ChEBI" id="CHEBI:33019"/>
        <dbReference type="ChEBI" id="CHEBI:57844"/>
        <dbReference type="ChEBI" id="CHEBI:78442"/>
        <dbReference type="ChEBI" id="CHEBI:78530"/>
        <dbReference type="ChEBI" id="CHEBI:456215"/>
        <dbReference type="EC" id="6.1.1.10"/>
    </reaction>
</comment>
<comment type="subunit">
    <text evidence="2">Homodimer.</text>
</comment>
<dbReference type="InterPro" id="IPR002547">
    <property type="entry name" value="tRNA-bd_dom"/>
</dbReference>
<dbReference type="SUPFAM" id="SSF47323">
    <property type="entry name" value="Anticodon-binding domain of a subclass of class I aminoacyl-tRNA synthetases"/>
    <property type="match status" value="1"/>
</dbReference>
<evidence type="ECO:0000256" key="8">
    <source>
        <dbReference type="ARBA" id="ARBA00022840"/>
    </source>
</evidence>
<dbReference type="Pfam" id="PF19303">
    <property type="entry name" value="Anticodon_3"/>
    <property type="match status" value="1"/>
</dbReference>
<dbReference type="GO" id="GO:0004825">
    <property type="term" value="F:methionine-tRNA ligase activity"/>
    <property type="evidence" value="ECO:0007669"/>
    <property type="project" value="UniProtKB-EC"/>
</dbReference>
<dbReference type="GO" id="GO:0000049">
    <property type="term" value="F:tRNA binding"/>
    <property type="evidence" value="ECO:0007669"/>
    <property type="project" value="UniProtKB-UniRule"/>
</dbReference>
<dbReference type="SUPFAM" id="SSF52374">
    <property type="entry name" value="Nucleotidylyl transferase"/>
    <property type="match status" value="1"/>
</dbReference>
<dbReference type="NCBIfam" id="TIGR00398">
    <property type="entry name" value="metG"/>
    <property type="match status" value="1"/>
</dbReference>
<accession>A0ABD0XSE3</accession>
<keyword evidence="6 17" id="KW-0436">Ligase</keyword>
<evidence type="ECO:0000256" key="3">
    <source>
        <dbReference type="ARBA" id="ARBA00012838"/>
    </source>
</evidence>
<keyword evidence="10 17" id="KW-0648">Protein biosynthesis</keyword>
<dbReference type="Gene3D" id="2.40.50.140">
    <property type="entry name" value="Nucleic acid-binding proteins"/>
    <property type="match status" value="1"/>
</dbReference>
<dbReference type="NCBIfam" id="TIGR00399">
    <property type="entry name" value="metG_C_term"/>
    <property type="match status" value="1"/>
</dbReference>
<dbReference type="AlphaFoldDB" id="A0ABD0XSE3"/>
<evidence type="ECO:0000256" key="11">
    <source>
        <dbReference type="ARBA" id="ARBA00023146"/>
    </source>
</evidence>
<evidence type="ECO:0000313" key="19">
    <source>
        <dbReference type="EMBL" id="KAL1110063.1"/>
    </source>
</evidence>
<protein>
    <recommendedName>
        <fullName evidence="12">Methionine--tRNA ligase, mitochondrial</fullName>
        <ecNumber evidence="3">6.1.1.10</ecNumber>
    </recommendedName>
    <alternativeName>
        <fullName evidence="14">Methionyl-tRNA synthetase</fullName>
    </alternativeName>
    <alternativeName>
        <fullName evidence="13">Mitochondrial methionyl-tRNA synthetase</fullName>
    </alternativeName>
</protein>
<evidence type="ECO:0000256" key="10">
    <source>
        <dbReference type="ARBA" id="ARBA00022917"/>
    </source>
</evidence>
<dbReference type="GO" id="GO:0005524">
    <property type="term" value="F:ATP binding"/>
    <property type="evidence" value="ECO:0007669"/>
    <property type="project" value="UniProtKB-KW"/>
</dbReference>
<dbReference type="PANTHER" id="PTHR43326">
    <property type="entry name" value="METHIONYL-TRNA SYNTHETASE"/>
    <property type="match status" value="1"/>
</dbReference>
<keyword evidence="20" id="KW-1185">Reference proteome</keyword>
<dbReference type="HAMAP" id="MF_01228">
    <property type="entry name" value="Met_tRNA_synth_type2"/>
    <property type="match status" value="1"/>
</dbReference>
<dbReference type="InterPro" id="IPR012340">
    <property type="entry name" value="NA-bd_OB-fold"/>
</dbReference>
<dbReference type="InterPro" id="IPR014729">
    <property type="entry name" value="Rossmann-like_a/b/a_fold"/>
</dbReference>
<keyword evidence="8 17" id="KW-0067">ATP-binding</keyword>
<reference evidence="19 20" key="1">
    <citation type="submission" date="2024-07" db="EMBL/GenBank/DDBJ databases">
        <title>Chromosome-level genome assembly of the water stick insect Ranatra chinensis (Heteroptera: Nepidae).</title>
        <authorList>
            <person name="Liu X."/>
        </authorList>
    </citation>
    <scope>NUCLEOTIDE SEQUENCE [LARGE SCALE GENOMIC DNA]</scope>
    <source>
        <strain evidence="19">Cailab_2021Rc</strain>
        <tissue evidence="19">Muscle</tissue>
    </source>
</reference>
<dbReference type="EMBL" id="JBFDAA010000025">
    <property type="protein sequence ID" value="KAL1110063.1"/>
    <property type="molecule type" value="Genomic_DNA"/>
</dbReference>
<evidence type="ECO:0000256" key="5">
    <source>
        <dbReference type="ARBA" id="ARBA00022555"/>
    </source>
</evidence>
<dbReference type="Pfam" id="PF01588">
    <property type="entry name" value="tRNA_bind"/>
    <property type="match status" value="1"/>
</dbReference>
<evidence type="ECO:0000256" key="17">
    <source>
        <dbReference type="RuleBase" id="RU363039"/>
    </source>
</evidence>
<evidence type="ECO:0000256" key="4">
    <source>
        <dbReference type="ARBA" id="ARBA00022490"/>
    </source>
</evidence>
<evidence type="ECO:0000256" key="7">
    <source>
        <dbReference type="ARBA" id="ARBA00022741"/>
    </source>
</evidence>
<name>A0ABD0XSE3_9HEMI</name>
<keyword evidence="5 16" id="KW-0820">tRNA-binding</keyword>
<dbReference type="InterPro" id="IPR015413">
    <property type="entry name" value="Methionyl/Leucyl_tRNA_Synth"/>
</dbReference>
<feature type="non-terminal residue" evidence="19">
    <location>
        <position position="1"/>
    </location>
</feature>
<dbReference type="InterPro" id="IPR009080">
    <property type="entry name" value="tRNAsynth_Ia_anticodon-bd"/>
</dbReference>
<dbReference type="PROSITE" id="PS50886">
    <property type="entry name" value="TRBD"/>
    <property type="match status" value="1"/>
</dbReference>
<dbReference type="PRINTS" id="PR01041">
    <property type="entry name" value="TRNASYNTHMET"/>
</dbReference>
<sequence>VVSKTFYITTPIYYVNDVPHIGHAYTTIAADVAARYKRMCGYDTYFLTGTDEHGQKIEQAAVKQGLTPKELADKVVQRYYALWDKLQITHNDFIRTTDPKHQQTVQNIFEKLLDKGDIYEGEYEGWYCTPCESFRPTTRMKEPTYFFRMSKYQDRLLKHIEENPDFIRPESRRNEVMAFVKEGLKDLSVSRVTFNWGIPVKSNPKHVIYVWIDALVNYISALGYGHDDDTLFKKFWPADYHLMGKDIIRFHAVYWPTLLMALDIPLFKCDFAHGWWTVESQKMSKSLGNAIDPMALVDRFGSDQIRYFLLREVTFGLDGDFSYKALVHRLNGDLSNDLGNLVTRTLGMVTRYFGGVIPDKSETTKDEALIHDIMKTTAAEYNSHMDRLSFNKALLAVWELVGALNKYIDEMQPWALAKDPHMKSRLAMVLYTVCDGLRALSHYIFPFMPVSAVKLREQLGINDGENSHLILSSEDDLAVVGALASGNILGEVAALFPRLDEKAILTELFAEQNEIRRKAKESSGSSVKRDDTPQEAPGLISIDNFNNISLIAGKIESAEKIEKSDKLLKLSVNDGTGIRTIVAGIALSYSPQELVGKTLAILANLKPAKLMGVQSNGMVLAAFDGERHHVLLLPDNVPAGTRIK</sequence>